<dbReference type="AlphaFoldDB" id="A0A8D8A890"/>
<protein>
    <submittedName>
        <fullName evidence="2">(northern house mosquito) hypothetical protein</fullName>
    </submittedName>
</protein>
<feature type="compositionally biased region" description="Basic residues" evidence="1">
    <location>
        <begin position="57"/>
        <end position="72"/>
    </location>
</feature>
<accession>A0A8D8A890</accession>
<sequence>MRIINPCHNDANGATCPGTSATAGDLHHRRQTGCHRSETSTAASSHRQHNTCPDRRTGHRNHRARLQRPARSKRPDNADRCRIRCFFLDRSGPLHRSAIVSSG</sequence>
<dbReference type="EMBL" id="HBUE01019179">
    <property type="protein sequence ID" value="CAG6451775.1"/>
    <property type="molecule type" value="Transcribed_RNA"/>
</dbReference>
<proteinExistence type="predicted"/>
<name>A0A8D8A890_CULPI</name>
<organism evidence="2">
    <name type="scientific">Culex pipiens</name>
    <name type="common">House mosquito</name>
    <dbReference type="NCBI Taxonomy" id="7175"/>
    <lineage>
        <taxon>Eukaryota</taxon>
        <taxon>Metazoa</taxon>
        <taxon>Ecdysozoa</taxon>
        <taxon>Arthropoda</taxon>
        <taxon>Hexapoda</taxon>
        <taxon>Insecta</taxon>
        <taxon>Pterygota</taxon>
        <taxon>Neoptera</taxon>
        <taxon>Endopterygota</taxon>
        <taxon>Diptera</taxon>
        <taxon>Nematocera</taxon>
        <taxon>Culicoidea</taxon>
        <taxon>Culicidae</taxon>
        <taxon>Culicinae</taxon>
        <taxon>Culicini</taxon>
        <taxon>Culex</taxon>
        <taxon>Culex</taxon>
    </lineage>
</organism>
<evidence type="ECO:0000256" key="1">
    <source>
        <dbReference type="SAM" id="MobiDB-lite"/>
    </source>
</evidence>
<reference evidence="2" key="1">
    <citation type="submission" date="2021-05" db="EMBL/GenBank/DDBJ databases">
        <authorList>
            <person name="Alioto T."/>
            <person name="Alioto T."/>
            <person name="Gomez Garrido J."/>
        </authorList>
    </citation>
    <scope>NUCLEOTIDE SEQUENCE</scope>
</reference>
<evidence type="ECO:0000313" key="2">
    <source>
        <dbReference type="EMBL" id="CAG6451775.1"/>
    </source>
</evidence>
<feature type="region of interest" description="Disordered" evidence="1">
    <location>
        <begin position="1"/>
        <end position="76"/>
    </location>
</feature>